<dbReference type="Proteomes" id="UP000187609">
    <property type="component" value="Unassembled WGS sequence"/>
</dbReference>
<reference evidence="1" key="1">
    <citation type="submission" date="2016-11" db="EMBL/GenBank/DDBJ databases">
        <title>The genome of Nicotiana attenuata.</title>
        <authorList>
            <person name="Xu S."/>
            <person name="Brockmoeller T."/>
            <person name="Gaquerel E."/>
            <person name="Navarro A."/>
            <person name="Kuhl H."/>
            <person name="Gase K."/>
            <person name="Ling Z."/>
            <person name="Zhou W."/>
            <person name="Kreitzer C."/>
            <person name="Stanke M."/>
            <person name="Tang H."/>
            <person name="Lyons E."/>
            <person name="Pandey P."/>
            <person name="Pandey S.P."/>
            <person name="Timmermann B."/>
            <person name="Baldwin I.T."/>
        </authorList>
    </citation>
    <scope>NUCLEOTIDE SEQUENCE [LARGE SCALE GENOMIC DNA]</scope>
    <source>
        <strain evidence="1">UT</strain>
    </source>
</reference>
<feature type="non-terminal residue" evidence="1">
    <location>
        <position position="1"/>
    </location>
</feature>
<evidence type="ECO:0000313" key="1">
    <source>
        <dbReference type="EMBL" id="OIS98747.1"/>
    </source>
</evidence>
<dbReference type="EMBL" id="MJEQ01037191">
    <property type="protein sequence ID" value="OIS98747.1"/>
    <property type="molecule type" value="Genomic_DNA"/>
</dbReference>
<accession>A0A1J6I2K0</accession>
<sequence length="92" mass="10859">FSSTFFLSLFLADLVYDLISLAQPIFEAFSFFYKNIFLYLSSPIEFSLLTAKIFPLAFSFFDNNIFPYLIFSHRIQLNCTSPYSKRIRQLLQ</sequence>
<dbReference type="AlphaFoldDB" id="A0A1J6I2K0"/>
<evidence type="ECO:0000313" key="2">
    <source>
        <dbReference type="Proteomes" id="UP000187609"/>
    </source>
</evidence>
<name>A0A1J6I2K0_NICAT</name>
<protein>
    <submittedName>
        <fullName evidence="1">Uncharacterized protein</fullName>
    </submittedName>
</protein>
<proteinExistence type="predicted"/>
<organism evidence="1 2">
    <name type="scientific">Nicotiana attenuata</name>
    <name type="common">Coyote tobacco</name>
    <dbReference type="NCBI Taxonomy" id="49451"/>
    <lineage>
        <taxon>Eukaryota</taxon>
        <taxon>Viridiplantae</taxon>
        <taxon>Streptophyta</taxon>
        <taxon>Embryophyta</taxon>
        <taxon>Tracheophyta</taxon>
        <taxon>Spermatophyta</taxon>
        <taxon>Magnoliopsida</taxon>
        <taxon>eudicotyledons</taxon>
        <taxon>Gunneridae</taxon>
        <taxon>Pentapetalae</taxon>
        <taxon>asterids</taxon>
        <taxon>lamiids</taxon>
        <taxon>Solanales</taxon>
        <taxon>Solanaceae</taxon>
        <taxon>Nicotianoideae</taxon>
        <taxon>Nicotianeae</taxon>
        <taxon>Nicotiana</taxon>
    </lineage>
</organism>
<comment type="caution">
    <text evidence="1">The sequence shown here is derived from an EMBL/GenBank/DDBJ whole genome shotgun (WGS) entry which is preliminary data.</text>
</comment>
<keyword evidence="2" id="KW-1185">Reference proteome</keyword>
<gene>
    <name evidence="1" type="ORF">A4A49_53470</name>
</gene>
<dbReference type="Gramene" id="OIS98747">
    <property type="protein sequence ID" value="OIS98747"/>
    <property type="gene ID" value="A4A49_53470"/>
</dbReference>